<dbReference type="Pfam" id="PF07331">
    <property type="entry name" value="TctB"/>
    <property type="match status" value="1"/>
</dbReference>
<feature type="transmembrane region" description="Helical" evidence="1">
    <location>
        <begin position="127"/>
        <end position="150"/>
    </location>
</feature>
<evidence type="ECO:0000259" key="2">
    <source>
        <dbReference type="Pfam" id="PF07331"/>
    </source>
</evidence>
<accession>S2KLX0</accession>
<dbReference type="STRING" id="1121939.L861_05230"/>
<keyword evidence="1" id="KW-0812">Transmembrane</keyword>
<organism evidence="3 4">
    <name type="scientific">Litchfieldella anticariensis (strain DSM 16096 / CECT 5854 / CIP 108499 / LMG 22089 / FP35)</name>
    <name type="common">Halomonas anticariensis</name>
    <dbReference type="NCBI Taxonomy" id="1121939"/>
    <lineage>
        <taxon>Bacteria</taxon>
        <taxon>Pseudomonadati</taxon>
        <taxon>Pseudomonadota</taxon>
        <taxon>Gammaproteobacteria</taxon>
        <taxon>Oceanospirillales</taxon>
        <taxon>Halomonadaceae</taxon>
        <taxon>Litchfieldella</taxon>
    </lineage>
</organism>
<dbReference type="InterPro" id="IPR009936">
    <property type="entry name" value="DUF1468"/>
</dbReference>
<gene>
    <name evidence="3" type="ORF">L861_05230</name>
</gene>
<dbReference type="AlphaFoldDB" id="S2KLX0"/>
<sequence length="159" mass="17077">MNKSRFALGLLGIGIAIVFYVDALGYPEQAAQMPLIYSVAVALLSLAMVAQEMYSHVQQKRIQVNEGETGDIRYSDGDGAPKRKFAVVSIFAMAIVYVSAISSVGYLLATAVFMLASLAVIRTVSLTFSLVGIAILVTVICLVFIQFLGLPIPLLPTFL</sequence>
<comment type="caution">
    <text evidence="3">The sequence shown here is derived from an EMBL/GenBank/DDBJ whole genome shotgun (WGS) entry which is preliminary data.</text>
</comment>
<dbReference type="EMBL" id="ASTJ01000035">
    <property type="protein sequence ID" value="EPC01443.1"/>
    <property type="molecule type" value="Genomic_DNA"/>
</dbReference>
<protein>
    <recommendedName>
        <fullName evidence="2">DUF1468 domain-containing protein</fullName>
    </recommendedName>
</protein>
<dbReference type="RefSeq" id="WP_016417615.1">
    <property type="nucleotide sequence ID" value="NZ_KE332392.1"/>
</dbReference>
<feature type="domain" description="DUF1468" evidence="2">
    <location>
        <begin position="7"/>
        <end position="153"/>
    </location>
</feature>
<dbReference type="eggNOG" id="ENOG5030KZB">
    <property type="taxonomic scope" value="Bacteria"/>
</dbReference>
<evidence type="ECO:0000256" key="1">
    <source>
        <dbReference type="SAM" id="Phobius"/>
    </source>
</evidence>
<keyword evidence="4" id="KW-1185">Reference proteome</keyword>
<keyword evidence="1" id="KW-0472">Membrane</keyword>
<reference evidence="3 4" key="1">
    <citation type="journal article" date="2013" name="Genome Announc.">
        <title>Draft genome sequence of the moderately halophilic gammaproteobacterium Halomonas anticariensis FP35.</title>
        <authorList>
            <person name="Tahrioui A."/>
            <person name="Quesada E."/>
            <person name="Llamas I."/>
        </authorList>
    </citation>
    <scope>NUCLEOTIDE SEQUENCE [LARGE SCALE GENOMIC DNA]</scope>
    <source>
        <strain evidence="4">DSM 16096 / CECT 5854 / LMG 22089 / FP35</strain>
    </source>
</reference>
<keyword evidence="1" id="KW-1133">Transmembrane helix</keyword>
<evidence type="ECO:0000313" key="4">
    <source>
        <dbReference type="Proteomes" id="UP000014463"/>
    </source>
</evidence>
<dbReference type="Proteomes" id="UP000014463">
    <property type="component" value="Unassembled WGS sequence"/>
</dbReference>
<evidence type="ECO:0000313" key="3">
    <source>
        <dbReference type="EMBL" id="EPC01443.1"/>
    </source>
</evidence>
<name>S2KLX0_LITA3</name>
<feature type="transmembrane region" description="Helical" evidence="1">
    <location>
        <begin position="90"/>
        <end position="121"/>
    </location>
</feature>
<proteinExistence type="predicted"/>
<dbReference type="OrthoDB" id="6183583at2"/>